<dbReference type="PANTHER" id="PTHR48028">
    <property type="entry name" value="GLYCINE-RICH RNA-BINDING PROTEIN RZ1A"/>
    <property type="match status" value="1"/>
</dbReference>
<dbReference type="SUPFAM" id="SSF54928">
    <property type="entry name" value="RNA-binding domain, RBD"/>
    <property type="match status" value="1"/>
</dbReference>
<organism evidence="9 10">
    <name type="scientific">Hibiscus trionum</name>
    <name type="common">Flower of an hour</name>
    <dbReference type="NCBI Taxonomy" id="183268"/>
    <lineage>
        <taxon>Eukaryota</taxon>
        <taxon>Viridiplantae</taxon>
        <taxon>Streptophyta</taxon>
        <taxon>Embryophyta</taxon>
        <taxon>Tracheophyta</taxon>
        <taxon>Spermatophyta</taxon>
        <taxon>Magnoliopsida</taxon>
        <taxon>eudicotyledons</taxon>
        <taxon>Gunneridae</taxon>
        <taxon>Pentapetalae</taxon>
        <taxon>rosids</taxon>
        <taxon>malvids</taxon>
        <taxon>Malvales</taxon>
        <taxon>Malvaceae</taxon>
        <taxon>Malvoideae</taxon>
        <taxon>Hibiscus</taxon>
    </lineage>
</organism>
<dbReference type="AlphaFoldDB" id="A0A9W7LIQ1"/>
<keyword evidence="2" id="KW-0507">mRNA processing</keyword>
<comment type="caution">
    <text evidence="9">The sequence shown here is derived from an EMBL/GenBank/DDBJ whole genome shotgun (WGS) entry which is preliminary data.</text>
</comment>
<dbReference type="OrthoDB" id="999103at2759"/>
<sequence length="300" mass="35360">MAERGRNGGVITLFVNNLPTKLHWSGLRQTFRRHGDLVDFFIAKKRDKAGRRFGFVRFANRKDANRTMERLDGFRLYGFRLSVSIAKNKRRNSFWRNVRNNSNQSREERRNSRTYVPTPKPMEEQRNKDRCPRKQHEHSEERGKNSNRFNQSSKNIVGHVEEESLWRLSKCLIGTMTMVCSPESVKRRLQSWGLRELVVRSLGGQKFLIEIKDEELLKLLEDHKWSLLEEVFIEIENWTEAFRLSERITWVEVQGIPLHVNVQAYCWHLGISCGLGGERNVILWLRKNDLADVNQPNSEN</sequence>
<gene>
    <name evidence="9" type="ORF">HRI_000299600</name>
</gene>
<dbReference type="PANTHER" id="PTHR48028:SF4">
    <property type="entry name" value="SC35-LIKE SPLICING FACTOR"/>
    <property type="match status" value="1"/>
</dbReference>
<dbReference type="SMART" id="SM00360">
    <property type="entry name" value="RRM"/>
    <property type="match status" value="1"/>
</dbReference>
<evidence type="ECO:0000313" key="9">
    <source>
        <dbReference type="EMBL" id="GMI66303.1"/>
    </source>
</evidence>
<dbReference type="Proteomes" id="UP001165190">
    <property type="component" value="Unassembled WGS sequence"/>
</dbReference>
<comment type="subcellular location">
    <subcellularLocation>
        <location evidence="1">Nucleus</location>
    </subcellularLocation>
</comment>
<feature type="region of interest" description="Disordered" evidence="7">
    <location>
        <begin position="96"/>
        <end position="153"/>
    </location>
</feature>
<evidence type="ECO:0000256" key="6">
    <source>
        <dbReference type="PROSITE-ProRule" id="PRU00176"/>
    </source>
</evidence>
<dbReference type="GO" id="GO:0005634">
    <property type="term" value="C:nucleus"/>
    <property type="evidence" value="ECO:0007669"/>
    <property type="project" value="UniProtKB-SubCell"/>
</dbReference>
<evidence type="ECO:0000256" key="5">
    <source>
        <dbReference type="ARBA" id="ARBA00023242"/>
    </source>
</evidence>
<evidence type="ECO:0000256" key="2">
    <source>
        <dbReference type="ARBA" id="ARBA00022664"/>
    </source>
</evidence>
<evidence type="ECO:0000256" key="4">
    <source>
        <dbReference type="ARBA" id="ARBA00023187"/>
    </source>
</evidence>
<name>A0A9W7LIQ1_HIBTR</name>
<dbReference type="InterPro" id="IPR000504">
    <property type="entry name" value="RRM_dom"/>
</dbReference>
<evidence type="ECO:0000313" key="10">
    <source>
        <dbReference type="Proteomes" id="UP001165190"/>
    </source>
</evidence>
<keyword evidence="10" id="KW-1185">Reference proteome</keyword>
<dbReference type="GO" id="GO:0008380">
    <property type="term" value="P:RNA splicing"/>
    <property type="evidence" value="ECO:0007669"/>
    <property type="project" value="UniProtKB-KW"/>
</dbReference>
<accession>A0A9W7LIQ1</accession>
<keyword evidence="4" id="KW-0508">mRNA splicing</keyword>
<dbReference type="InterPro" id="IPR051106">
    <property type="entry name" value="RNA-bind/splicing_reg"/>
</dbReference>
<keyword evidence="3 6" id="KW-0694">RNA-binding</keyword>
<protein>
    <recommendedName>
        <fullName evidence="8">RRM domain-containing protein</fullName>
    </recommendedName>
</protein>
<dbReference type="Gene3D" id="3.30.70.330">
    <property type="match status" value="1"/>
</dbReference>
<evidence type="ECO:0000259" key="8">
    <source>
        <dbReference type="PROSITE" id="PS50102"/>
    </source>
</evidence>
<dbReference type="Pfam" id="PF00076">
    <property type="entry name" value="RRM_1"/>
    <property type="match status" value="1"/>
</dbReference>
<keyword evidence="5" id="KW-0539">Nucleus</keyword>
<feature type="compositionally biased region" description="Basic and acidic residues" evidence="7">
    <location>
        <begin position="121"/>
        <end position="144"/>
    </location>
</feature>
<dbReference type="EMBL" id="BSYR01000004">
    <property type="protein sequence ID" value="GMI66303.1"/>
    <property type="molecule type" value="Genomic_DNA"/>
</dbReference>
<dbReference type="GO" id="GO:0003723">
    <property type="term" value="F:RNA binding"/>
    <property type="evidence" value="ECO:0007669"/>
    <property type="project" value="UniProtKB-UniRule"/>
</dbReference>
<evidence type="ECO:0000256" key="7">
    <source>
        <dbReference type="SAM" id="MobiDB-lite"/>
    </source>
</evidence>
<dbReference type="PROSITE" id="PS50102">
    <property type="entry name" value="RRM"/>
    <property type="match status" value="1"/>
</dbReference>
<feature type="domain" description="RRM" evidence="8">
    <location>
        <begin position="11"/>
        <end position="88"/>
    </location>
</feature>
<proteinExistence type="predicted"/>
<dbReference type="InterPro" id="IPR012677">
    <property type="entry name" value="Nucleotide-bd_a/b_plait_sf"/>
</dbReference>
<evidence type="ECO:0000256" key="3">
    <source>
        <dbReference type="ARBA" id="ARBA00022884"/>
    </source>
</evidence>
<evidence type="ECO:0000256" key="1">
    <source>
        <dbReference type="ARBA" id="ARBA00004123"/>
    </source>
</evidence>
<dbReference type="CDD" id="cd00590">
    <property type="entry name" value="RRM_SF"/>
    <property type="match status" value="1"/>
</dbReference>
<dbReference type="InterPro" id="IPR035979">
    <property type="entry name" value="RBD_domain_sf"/>
</dbReference>
<dbReference type="GO" id="GO:0006397">
    <property type="term" value="P:mRNA processing"/>
    <property type="evidence" value="ECO:0007669"/>
    <property type="project" value="UniProtKB-KW"/>
</dbReference>
<reference evidence="9" key="1">
    <citation type="submission" date="2023-05" db="EMBL/GenBank/DDBJ databases">
        <title>Genome and transcriptome analyses reveal genes involved in the formation of fine ridges on petal epidermal cells in Hibiscus trionum.</title>
        <authorList>
            <person name="Koshimizu S."/>
            <person name="Masuda S."/>
            <person name="Ishii T."/>
            <person name="Shirasu K."/>
            <person name="Hoshino A."/>
            <person name="Arita M."/>
        </authorList>
    </citation>
    <scope>NUCLEOTIDE SEQUENCE</scope>
    <source>
        <strain evidence="9">Hamamatsu line</strain>
    </source>
</reference>